<accession>A0A1A9Z9Q3</accession>
<feature type="transmembrane region" description="Helical" evidence="1">
    <location>
        <begin position="82"/>
        <end position="99"/>
    </location>
</feature>
<dbReference type="EnsemblMetazoa" id="GPAI007961-RA">
    <property type="protein sequence ID" value="GPAI007961-PA"/>
    <property type="gene ID" value="GPAI007961"/>
</dbReference>
<evidence type="ECO:0000313" key="3">
    <source>
        <dbReference type="Proteomes" id="UP000092445"/>
    </source>
</evidence>
<dbReference type="Proteomes" id="UP000092445">
    <property type="component" value="Unassembled WGS sequence"/>
</dbReference>
<keyword evidence="3" id="KW-1185">Reference proteome</keyword>
<dbReference type="VEuPathDB" id="VectorBase:GPAI007961"/>
<keyword evidence="1" id="KW-0472">Membrane</keyword>
<name>A0A1A9Z9Q3_GLOPL</name>
<organism evidence="2 3">
    <name type="scientific">Glossina pallidipes</name>
    <name type="common">Tsetse fly</name>
    <dbReference type="NCBI Taxonomy" id="7398"/>
    <lineage>
        <taxon>Eukaryota</taxon>
        <taxon>Metazoa</taxon>
        <taxon>Ecdysozoa</taxon>
        <taxon>Arthropoda</taxon>
        <taxon>Hexapoda</taxon>
        <taxon>Insecta</taxon>
        <taxon>Pterygota</taxon>
        <taxon>Neoptera</taxon>
        <taxon>Endopterygota</taxon>
        <taxon>Diptera</taxon>
        <taxon>Brachycera</taxon>
        <taxon>Muscomorpha</taxon>
        <taxon>Hippoboscoidea</taxon>
        <taxon>Glossinidae</taxon>
        <taxon>Glossina</taxon>
    </lineage>
</organism>
<keyword evidence="1" id="KW-1133">Transmembrane helix</keyword>
<protein>
    <submittedName>
        <fullName evidence="2">Uncharacterized protein</fullName>
    </submittedName>
</protein>
<reference evidence="3" key="1">
    <citation type="submission" date="2014-03" db="EMBL/GenBank/DDBJ databases">
        <authorList>
            <person name="Aksoy S."/>
            <person name="Warren W."/>
            <person name="Wilson R.K."/>
        </authorList>
    </citation>
    <scope>NUCLEOTIDE SEQUENCE [LARGE SCALE GENOMIC DNA]</scope>
    <source>
        <strain evidence="3">IAEA</strain>
    </source>
</reference>
<reference evidence="2" key="2">
    <citation type="submission" date="2020-05" db="UniProtKB">
        <authorList>
            <consortium name="EnsemblMetazoa"/>
        </authorList>
    </citation>
    <scope>IDENTIFICATION</scope>
    <source>
        <strain evidence="2">IAEA</strain>
    </source>
</reference>
<sequence>MDEIVSEAYQRIHQLFSNVRLYSGPQLELYGNPVGILLEPNWNCNRPNWNTSRTQLVYHPDPIGVLPLPDWNRTFTNNSSHLFIGTMISMVIVLFGVGFDS</sequence>
<proteinExistence type="predicted"/>
<evidence type="ECO:0000256" key="1">
    <source>
        <dbReference type="SAM" id="Phobius"/>
    </source>
</evidence>
<keyword evidence="1" id="KW-0812">Transmembrane</keyword>
<dbReference type="AlphaFoldDB" id="A0A1A9Z9Q3"/>
<evidence type="ECO:0000313" key="2">
    <source>
        <dbReference type="EnsemblMetazoa" id="GPAI007961-PA"/>
    </source>
</evidence>